<feature type="transmembrane region" description="Helical" evidence="1">
    <location>
        <begin position="423"/>
        <end position="441"/>
    </location>
</feature>
<dbReference type="OrthoDB" id="9767603at2"/>
<protein>
    <submittedName>
        <fullName evidence="4">DUF2207 domain-containing protein</fullName>
    </submittedName>
</protein>
<sequence>MKRLLIFFVISLLFAFSSIAKAEYFYIKDYVVNIFINKNSVIDVEEKILVHFNSPRHGIFRKIPYKYHVENKDDDLNRPFIYGSTYKIKIYDVEVDNFNFTTYKKGNYFFIKIGSANKFVSGDVRYIIRYKIYGAINFFDDHSEFYFNVIGQEWPVPIEKASFNIQFPDNYKPAEEKYFIVTGRYGERKKDISYLVREGLITGETNRTLPPKNGITVGIWFPPNVISKGSFFSRLSFIILNNKIYLLPLVVFIVMFILWYLFGRDKNIIRIVQYKLPENITPAEAGVLIDDKTDNRDLISLIFYWAANGYLEIEETEDNGLILKKKDYILNKLKDLPENAKSFEKTIFYGLFPGSTKSVRVSTLKDQFYIYMNDAREQLNSEMTLQDYYESSSQTLTTISYFAAVVMFFIGIGSGVLFQRMDYLIALIISALITFIFARIMPKKTDKGAKVYQLVDGFREFIERVEKPKLKVLLKQDPNYFDKILSYAVALGIEDKVAEKFKDLITEPPKWYRSTSHRRFSTVYFVHSLNDSMKVMNTAFTSSPQSSSSGSGFSGGGGGGFSGGGFGGGGGGSW</sequence>
<dbReference type="InterPro" id="IPR048389">
    <property type="entry name" value="YciQ-like_C"/>
</dbReference>
<evidence type="ECO:0000259" key="3">
    <source>
        <dbReference type="Pfam" id="PF20990"/>
    </source>
</evidence>
<keyword evidence="5" id="KW-1185">Reference proteome</keyword>
<gene>
    <name evidence="4" type="ORF">FHQ18_09860</name>
</gene>
<accession>A0A5A8F1S3</accession>
<feature type="transmembrane region" description="Helical" evidence="1">
    <location>
        <begin position="244"/>
        <end position="262"/>
    </location>
</feature>
<evidence type="ECO:0000259" key="2">
    <source>
        <dbReference type="Pfam" id="PF09972"/>
    </source>
</evidence>
<dbReference type="Pfam" id="PF20990">
    <property type="entry name" value="DUF2207_C"/>
    <property type="match status" value="1"/>
</dbReference>
<dbReference type="Proteomes" id="UP000322876">
    <property type="component" value="Unassembled WGS sequence"/>
</dbReference>
<dbReference type="InterPro" id="IPR018702">
    <property type="entry name" value="DUF2207"/>
</dbReference>
<organism evidence="4 5">
    <name type="scientific">Deferribacter autotrophicus</name>
    <dbReference type="NCBI Taxonomy" id="500465"/>
    <lineage>
        <taxon>Bacteria</taxon>
        <taxon>Pseudomonadati</taxon>
        <taxon>Deferribacterota</taxon>
        <taxon>Deferribacteres</taxon>
        <taxon>Deferribacterales</taxon>
        <taxon>Deferribacteraceae</taxon>
        <taxon>Deferribacter</taxon>
    </lineage>
</organism>
<name>A0A5A8F1S3_9BACT</name>
<dbReference type="Pfam" id="PF09972">
    <property type="entry name" value="DUF2207"/>
    <property type="match status" value="1"/>
</dbReference>
<comment type="caution">
    <text evidence="4">The sequence shown here is derived from an EMBL/GenBank/DDBJ whole genome shotgun (WGS) entry which is preliminary data.</text>
</comment>
<dbReference type="AlphaFoldDB" id="A0A5A8F1S3"/>
<dbReference type="RefSeq" id="WP_149267015.1">
    <property type="nucleotide sequence ID" value="NZ_VFJB01000008.1"/>
</dbReference>
<feature type="domain" description="Predicted membrane protein YciQ-like C-terminal" evidence="3">
    <location>
        <begin position="273"/>
        <end position="501"/>
    </location>
</feature>
<evidence type="ECO:0000313" key="5">
    <source>
        <dbReference type="Proteomes" id="UP000322876"/>
    </source>
</evidence>
<feature type="transmembrane region" description="Helical" evidence="1">
    <location>
        <begin position="399"/>
        <end position="417"/>
    </location>
</feature>
<proteinExistence type="predicted"/>
<evidence type="ECO:0000256" key="1">
    <source>
        <dbReference type="SAM" id="Phobius"/>
    </source>
</evidence>
<reference evidence="4 5" key="1">
    <citation type="submission" date="2019-06" db="EMBL/GenBank/DDBJ databases">
        <title>Genomic insights into carbon and energy metabolism of Deferribacter autotrophicus revealed new metabolic traits in the phylum Deferribacteres.</title>
        <authorList>
            <person name="Slobodkin A.I."/>
            <person name="Slobodkina G.B."/>
            <person name="Allioux M."/>
            <person name="Alain K."/>
            <person name="Jebbar M."/>
            <person name="Shadrin V."/>
            <person name="Kublanov I.V."/>
            <person name="Toshchakov S.V."/>
            <person name="Bonch-Osmolovskaya E.A."/>
        </authorList>
    </citation>
    <scope>NUCLEOTIDE SEQUENCE [LARGE SCALE GENOMIC DNA]</scope>
    <source>
        <strain evidence="4 5">SL50</strain>
    </source>
</reference>
<dbReference type="EMBL" id="VFJB01000008">
    <property type="protein sequence ID" value="KAA0257342.1"/>
    <property type="molecule type" value="Genomic_DNA"/>
</dbReference>
<feature type="domain" description="DUF2207" evidence="2">
    <location>
        <begin position="27"/>
        <end position="190"/>
    </location>
</feature>
<keyword evidence="1" id="KW-0472">Membrane</keyword>
<keyword evidence="1" id="KW-0812">Transmembrane</keyword>
<keyword evidence="1" id="KW-1133">Transmembrane helix</keyword>
<evidence type="ECO:0000313" key="4">
    <source>
        <dbReference type="EMBL" id="KAA0257342.1"/>
    </source>
</evidence>